<dbReference type="NCBIfam" id="TIGR00571">
    <property type="entry name" value="dam"/>
    <property type="match status" value="1"/>
</dbReference>
<comment type="similarity">
    <text evidence="1 8">Belongs to the N(4)/N(6)-methyltransferase family.</text>
</comment>
<keyword evidence="4 8" id="KW-0808">Transferase</keyword>
<dbReference type="AlphaFoldDB" id="A0A3M8HB62"/>
<dbReference type="GO" id="GO:1904047">
    <property type="term" value="F:S-adenosyl-L-methionine binding"/>
    <property type="evidence" value="ECO:0007669"/>
    <property type="project" value="TreeGrafter"/>
</dbReference>
<feature type="binding site" evidence="7">
    <location>
        <position position="17"/>
    </location>
    <ligand>
        <name>S-adenosyl-L-methionine</name>
        <dbReference type="ChEBI" id="CHEBI:59789"/>
    </ligand>
</feature>
<dbReference type="InterPro" id="IPR012263">
    <property type="entry name" value="M_m6A_EcoRV"/>
</dbReference>
<dbReference type="GO" id="GO:0009307">
    <property type="term" value="P:DNA restriction-modification system"/>
    <property type="evidence" value="ECO:0007669"/>
    <property type="project" value="InterPro"/>
</dbReference>
<dbReference type="Proteomes" id="UP000279909">
    <property type="component" value="Unassembled WGS sequence"/>
</dbReference>
<dbReference type="PANTHER" id="PTHR30481">
    <property type="entry name" value="DNA ADENINE METHYLASE"/>
    <property type="match status" value="1"/>
</dbReference>
<dbReference type="PANTHER" id="PTHR30481:SF3">
    <property type="entry name" value="DNA ADENINE METHYLASE"/>
    <property type="match status" value="1"/>
</dbReference>
<dbReference type="RefSeq" id="WP_122971647.1">
    <property type="nucleotide sequence ID" value="NZ_RHLQ01000014.1"/>
</dbReference>
<dbReference type="EC" id="2.1.1.72" evidence="2 8"/>
<evidence type="ECO:0000313" key="10">
    <source>
        <dbReference type="Proteomes" id="UP000279909"/>
    </source>
</evidence>
<protein>
    <recommendedName>
        <fullName evidence="2 8">Site-specific DNA-methyltransferase (adenine-specific)</fullName>
        <ecNumber evidence="2 8">2.1.1.72</ecNumber>
    </recommendedName>
</protein>
<gene>
    <name evidence="9" type="ORF">EC501_07310</name>
</gene>
<evidence type="ECO:0000256" key="4">
    <source>
        <dbReference type="ARBA" id="ARBA00022679"/>
    </source>
</evidence>
<dbReference type="OrthoDB" id="9805629at2"/>
<comment type="caution">
    <text evidence="9">The sequence shown here is derived from an EMBL/GenBank/DDBJ whole genome shotgun (WGS) entry which is preliminary data.</text>
</comment>
<evidence type="ECO:0000256" key="2">
    <source>
        <dbReference type="ARBA" id="ARBA00011900"/>
    </source>
</evidence>
<evidence type="ECO:0000256" key="6">
    <source>
        <dbReference type="ARBA" id="ARBA00047942"/>
    </source>
</evidence>
<dbReference type="Gene3D" id="3.40.50.150">
    <property type="entry name" value="Vaccinia Virus protein VP39"/>
    <property type="match status" value="1"/>
</dbReference>
<dbReference type="GO" id="GO:0006298">
    <property type="term" value="P:mismatch repair"/>
    <property type="evidence" value="ECO:0007669"/>
    <property type="project" value="TreeGrafter"/>
</dbReference>
<evidence type="ECO:0000313" key="9">
    <source>
        <dbReference type="EMBL" id="RNC99548.1"/>
    </source>
</evidence>
<dbReference type="PRINTS" id="PR00505">
    <property type="entry name" value="D12N6MTFRASE"/>
</dbReference>
<evidence type="ECO:0000256" key="8">
    <source>
        <dbReference type="RuleBase" id="RU361257"/>
    </source>
</evidence>
<evidence type="ECO:0000256" key="5">
    <source>
        <dbReference type="ARBA" id="ARBA00022691"/>
    </source>
</evidence>
<dbReference type="GO" id="GO:0043565">
    <property type="term" value="F:sequence-specific DNA binding"/>
    <property type="evidence" value="ECO:0007669"/>
    <property type="project" value="TreeGrafter"/>
</dbReference>
<name>A0A3M8HB62_9BACI</name>
<proteinExistence type="inferred from homology"/>
<dbReference type="Pfam" id="PF02086">
    <property type="entry name" value="MethyltransfD12"/>
    <property type="match status" value="1"/>
</dbReference>
<evidence type="ECO:0000256" key="1">
    <source>
        <dbReference type="ARBA" id="ARBA00006594"/>
    </source>
</evidence>
<dbReference type="SUPFAM" id="SSF53335">
    <property type="entry name" value="S-adenosyl-L-methionine-dependent methyltransferases"/>
    <property type="match status" value="1"/>
</dbReference>
<evidence type="ECO:0000256" key="7">
    <source>
        <dbReference type="PIRSR" id="PIRSR000398-1"/>
    </source>
</evidence>
<feature type="binding site" evidence="7">
    <location>
        <position position="67"/>
    </location>
    <ligand>
        <name>S-adenosyl-L-methionine</name>
        <dbReference type="ChEBI" id="CHEBI:59789"/>
    </ligand>
</feature>
<dbReference type="PROSITE" id="PS00092">
    <property type="entry name" value="N6_MTASE"/>
    <property type="match status" value="1"/>
</dbReference>
<sequence>MNNPYEAGPFVKWAGGKSRLIDSILHKISNHINLDEMEHYIEPFVGGGAMFFYLAYHYNFTKMTIIDINLELINSYRSIKEDPIHLIRHLDILQDKYNSLHTLEEKELLYYNIRQVYNNYQDKNELKEKVDFERAAQFIFLNKSCFNGLYRVNRKGEYNVPFGKKERINIYNQRNILNVNEVLKRTTIIHGDYTQTFDHIQEQENTFVYFDPPYRPITSSSAFTAYAESGFNDDDQSNLANLCKELHLRDVHFAVSNSDPHNSDPTDMFFDNLYEEFNIYRIRANRQIAADSRSRSAISEILVVK</sequence>
<reference evidence="9 10" key="1">
    <citation type="journal article" date="2014" name="Int. J. Syst. Evol. Microbiol.">
        <title>Lysinibacillus halotolerans sp. nov., isolated from saline-alkaline soil.</title>
        <authorList>
            <person name="Kong D."/>
            <person name="Wang Y."/>
            <person name="Zhao B."/>
            <person name="Li Y."/>
            <person name="Song J."/>
            <person name="Zhai Y."/>
            <person name="Zhang C."/>
            <person name="Wang H."/>
            <person name="Chen X."/>
            <person name="Zhao B."/>
            <person name="Ruan Z."/>
        </authorList>
    </citation>
    <scope>NUCLEOTIDE SEQUENCE [LARGE SCALE GENOMIC DNA]</scope>
    <source>
        <strain evidence="9 10">MCCC 1A12703</strain>
    </source>
</reference>
<dbReference type="Gene3D" id="1.10.1020.10">
    <property type="entry name" value="Adenine-specific Methyltransferase, Domain 2"/>
    <property type="match status" value="1"/>
</dbReference>
<dbReference type="GO" id="GO:0009007">
    <property type="term" value="F:site-specific DNA-methyltransferase (adenine-specific) activity"/>
    <property type="evidence" value="ECO:0007669"/>
    <property type="project" value="UniProtKB-UniRule"/>
</dbReference>
<feature type="binding site" evidence="7">
    <location>
        <position position="13"/>
    </location>
    <ligand>
        <name>S-adenosyl-L-methionine</name>
        <dbReference type="ChEBI" id="CHEBI:59789"/>
    </ligand>
</feature>
<keyword evidence="3 8" id="KW-0489">Methyltransferase</keyword>
<dbReference type="GO" id="GO:0032259">
    <property type="term" value="P:methylation"/>
    <property type="evidence" value="ECO:0007669"/>
    <property type="project" value="UniProtKB-KW"/>
</dbReference>
<dbReference type="PIRSF" id="PIRSF000398">
    <property type="entry name" value="M_m6A_EcoRV"/>
    <property type="match status" value="1"/>
</dbReference>
<keyword evidence="5 8" id="KW-0949">S-adenosyl-L-methionine</keyword>
<feature type="binding site" evidence="7">
    <location>
        <position position="211"/>
    </location>
    <ligand>
        <name>S-adenosyl-L-methionine</name>
        <dbReference type="ChEBI" id="CHEBI:59789"/>
    </ligand>
</feature>
<organism evidence="9 10">
    <name type="scientific">Lysinibacillus halotolerans</name>
    <dbReference type="NCBI Taxonomy" id="1368476"/>
    <lineage>
        <taxon>Bacteria</taxon>
        <taxon>Bacillati</taxon>
        <taxon>Bacillota</taxon>
        <taxon>Bacilli</taxon>
        <taxon>Bacillales</taxon>
        <taxon>Bacillaceae</taxon>
        <taxon>Lysinibacillus</taxon>
    </lineage>
</organism>
<dbReference type="EMBL" id="RHLQ01000014">
    <property type="protein sequence ID" value="RNC99548.1"/>
    <property type="molecule type" value="Genomic_DNA"/>
</dbReference>
<accession>A0A3M8HB62</accession>
<dbReference type="InterPro" id="IPR012327">
    <property type="entry name" value="MeTrfase_D12"/>
</dbReference>
<keyword evidence="10" id="KW-1185">Reference proteome</keyword>
<dbReference type="InterPro" id="IPR029063">
    <property type="entry name" value="SAM-dependent_MTases_sf"/>
</dbReference>
<evidence type="ECO:0000256" key="3">
    <source>
        <dbReference type="ARBA" id="ARBA00022603"/>
    </source>
</evidence>
<dbReference type="InterPro" id="IPR023095">
    <property type="entry name" value="Ade_MeTrfase_dom_2"/>
</dbReference>
<comment type="catalytic activity">
    <reaction evidence="6 8">
        <text>a 2'-deoxyadenosine in DNA + S-adenosyl-L-methionine = an N(6)-methyl-2'-deoxyadenosine in DNA + S-adenosyl-L-homocysteine + H(+)</text>
        <dbReference type="Rhea" id="RHEA:15197"/>
        <dbReference type="Rhea" id="RHEA-COMP:12418"/>
        <dbReference type="Rhea" id="RHEA-COMP:12419"/>
        <dbReference type="ChEBI" id="CHEBI:15378"/>
        <dbReference type="ChEBI" id="CHEBI:57856"/>
        <dbReference type="ChEBI" id="CHEBI:59789"/>
        <dbReference type="ChEBI" id="CHEBI:90615"/>
        <dbReference type="ChEBI" id="CHEBI:90616"/>
        <dbReference type="EC" id="2.1.1.72"/>
    </reaction>
</comment>
<dbReference type="InterPro" id="IPR002052">
    <property type="entry name" value="DNA_methylase_N6_adenine_CS"/>
</dbReference>